<keyword evidence="2" id="KW-1185">Reference proteome</keyword>
<dbReference type="EMBL" id="JAMZMK010008373">
    <property type="protein sequence ID" value="KAI7740672.1"/>
    <property type="molecule type" value="Genomic_DNA"/>
</dbReference>
<reference evidence="1" key="1">
    <citation type="submission" date="2022-06" db="EMBL/GenBank/DDBJ databases">
        <title>Uncovering the hologenomic basis of an extraordinary plant invasion.</title>
        <authorList>
            <person name="Bieker V.C."/>
            <person name="Martin M.D."/>
            <person name="Gilbert T."/>
            <person name="Hodgins K."/>
            <person name="Battlay P."/>
            <person name="Petersen B."/>
            <person name="Wilson J."/>
        </authorList>
    </citation>
    <scope>NUCLEOTIDE SEQUENCE</scope>
    <source>
        <strain evidence="1">AA19_3_7</strain>
        <tissue evidence="1">Leaf</tissue>
    </source>
</reference>
<comment type="caution">
    <text evidence="1">The sequence shown here is derived from an EMBL/GenBank/DDBJ whole genome shotgun (WGS) entry which is preliminary data.</text>
</comment>
<organism evidence="1 2">
    <name type="scientific">Ambrosia artemisiifolia</name>
    <name type="common">Common ragweed</name>
    <dbReference type="NCBI Taxonomy" id="4212"/>
    <lineage>
        <taxon>Eukaryota</taxon>
        <taxon>Viridiplantae</taxon>
        <taxon>Streptophyta</taxon>
        <taxon>Embryophyta</taxon>
        <taxon>Tracheophyta</taxon>
        <taxon>Spermatophyta</taxon>
        <taxon>Magnoliopsida</taxon>
        <taxon>eudicotyledons</taxon>
        <taxon>Gunneridae</taxon>
        <taxon>Pentapetalae</taxon>
        <taxon>asterids</taxon>
        <taxon>campanulids</taxon>
        <taxon>Asterales</taxon>
        <taxon>Asteraceae</taxon>
        <taxon>Asteroideae</taxon>
        <taxon>Heliantheae alliance</taxon>
        <taxon>Heliantheae</taxon>
        <taxon>Ambrosia</taxon>
    </lineage>
</organism>
<evidence type="ECO:0000313" key="2">
    <source>
        <dbReference type="Proteomes" id="UP001206925"/>
    </source>
</evidence>
<name>A0AAD5CEU4_AMBAR</name>
<sequence length="118" mass="13357">MVILILILSNSDVLNKTDTDLTVFEASGILSNFLEFRCTQGLRIPVFEASVFKTALLSDSRGFSAYKRDNLLPIEQLFLRLREAHFVIADGEGGFVKQAKVAVLPQRLELRFILVDRR</sequence>
<gene>
    <name evidence="1" type="ORF">M8C21_018173</name>
</gene>
<evidence type="ECO:0000313" key="1">
    <source>
        <dbReference type="EMBL" id="KAI7740672.1"/>
    </source>
</evidence>
<protein>
    <submittedName>
        <fullName evidence="1">Uncharacterized protein</fullName>
    </submittedName>
</protein>
<dbReference type="Proteomes" id="UP001206925">
    <property type="component" value="Unassembled WGS sequence"/>
</dbReference>
<proteinExistence type="predicted"/>
<accession>A0AAD5CEU4</accession>
<dbReference type="AlphaFoldDB" id="A0AAD5CEU4"/>